<dbReference type="RefSeq" id="WP_142531745.1">
    <property type="nucleotide sequence ID" value="NZ_FXTB01000001.1"/>
</dbReference>
<sequence length="176" mass="20041">MQHNIFRFLICIVLISPVLSGNSMAQSCADVLKLCPPADKIYNKQSLARTYRMHPAQKLKIVHVFYGSTAYHINICKSDSLGQFHLQVIDDESGAVFWDNANDDYSSTINISFGSTKRIILEIEALNPEKFKKQWGCLGLAIRYHREESAAQNQKPEMPKRVEVTEQPEPLELPDF</sequence>
<dbReference type="AlphaFoldDB" id="A0A521ASN0"/>
<evidence type="ECO:0000256" key="2">
    <source>
        <dbReference type="SAM" id="SignalP"/>
    </source>
</evidence>
<gene>
    <name evidence="3" type="ORF">SAMN06265379_101356</name>
</gene>
<keyword evidence="4" id="KW-1185">Reference proteome</keyword>
<reference evidence="3 4" key="1">
    <citation type="submission" date="2017-05" db="EMBL/GenBank/DDBJ databases">
        <authorList>
            <person name="Varghese N."/>
            <person name="Submissions S."/>
        </authorList>
    </citation>
    <scope>NUCLEOTIDE SEQUENCE [LARGE SCALE GENOMIC DNA]</scope>
    <source>
        <strain evidence="3 4">DSM 27040</strain>
    </source>
</reference>
<evidence type="ECO:0000313" key="3">
    <source>
        <dbReference type="EMBL" id="SMO37650.1"/>
    </source>
</evidence>
<accession>A0A521ASN0</accession>
<dbReference type="EMBL" id="FXTB01000001">
    <property type="protein sequence ID" value="SMO37650.1"/>
    <property type="molecule type" value="Genomic_DNA"/>
</dbReference>
<evidence type="ECO:0000313" key="4">
    <source>
        <dbReference type="Proteomes" id="UP000319040"/>
    </source>
</evidence>
<organism evidence="3 4">
    <name type="scientific">Saccharicrinis carchari</name>
    <dbReference type="NCBI Taxonomy" id="1168039"/>
    <lineage>
        <taxon>Bacteria</taxon>
        <taxon>Pseudomonadati</taxon>
        <taxon>Bacteroidota</taxon>
        <taxon>Bacteroidia</taxon>
        <taxon>Marinilabiliales</taxon>
        <taxon>Marinilabiliaceae</taxon>
        <taxon>Saccharicrinis</taxon>
    </lineage>
</organism>
<proteinExistence type="predicted"/>
<evidence type="ECO:0000256" key="1">
    <source>
        <dbReference type="SAM" id="MobiDB-lite"/>
    </source>
</evidence>
<feature type="chain" id="PRO_5022180297" evidence="2">
    <location>
        <begin position="26"/>
        <end position="176"/>
    </location>
</feature>
<keyword evidence="2" id="KW-0732">Signal</keyword>
<feature type="region of interest" description="Disordered" evidence="1">
    <location>
        <begin position="149"/>
        <end position="176"/>
    </location>
</feature>
<protein>
    <submittedName>
        <fullName evidence="3">Uncharacterized protein</fullName>
    </submittedName>
</protein>
<dbReference type="PROSITE" id="PS51257">
    <property type="entry name" value="PROKAR_LIPOPROTEIN"/>
    <property type="match status" value="1"/>
</dbReference>
<name>A0A521ASN0_SACCC</name>
<dbReference type="OrthoDB" id="1122417at2"/>
<dbReference type="Proteomes" id="UP000319040">
    <property type="component" value="Unassembled WGS sequence"/>
</dbReference>
<feature type="signal peptide" evidence="2">
    <location>
        <begin position="1"/>
        <end position="25"/>
    </location>
</feature>